<protein>
    <submittedName>
        <fullName evidence="2">Uncharacterized protein</fullName>
    </submittedName>
</protein>
<accession>A0A6D2KW97</accession>
<dbReference type="Proteomes" id="UP000467841">
    <property type="component" value="Unassembled WGS sequence"/>
</dbReference>
<evidence type="ECO:0000313" key="3">
    <source>
        <dbReference type="Proteomes" id="UP000467841"/>
    </source>
</evidence>
<evidence type="ECO:0000313" key="1">
    <source>
        <dbReference type="EMBL" id="CAA7043494.1"/>
    </source>
</evidence>
<dbReference type="OrthoDB" id="21204at2759"/>
<dbReference type="EMBL" id="CACVBM020001281">
    <property type="protein sequence ID" value="CAA7043494.1"/>
    <property type="molecule type" value="Genomic_DNA"/>
</dbReference>
<reference evidence="2 3" key="1">
    <citation type="submission" date="2020-01" db="EMBL/GenBank/DDBJ databases">
        <authorList>
            <person name="Mishra B."/>
        </authorList>
    </citation>
    <scope>NUCLEOTIDE SEQUENCE [LARGE SCALE GENOMIC DNA]</scope>
</reference>
<keyword evidence="3" id="KW-1185">Reference proteome</keyword>
<dbReference type="AlphaFoldDB" id="A0A6D2KW97"/>
<sequence>MKKILQPNRLIRELQALMQEEDMLNIVLHHLVGVMDSFCKRREQRHKQEARSAETNQEQFKSAIAEAARPFLMARTHRFVEAYDSIYQQRLGWSNSRRGIGAANEAREEEENIRTRVTPYLFYLRKTQTDAHTHHLVGMLDKFFHGLVELQLRVSFQLTAENQHLCKLLDVGAAKYFPKNFPYTFVFQRSSISFSIKLLQRSLAFLAWLTRSANSLEKYEIEIEIELTIEDFSMENSLLEDLPERPEKAKAGISHT</sequence>
<organism evidence="2 3">
    <name type="scientific">Microthlaspi erraticum</name>
    <dbReference type="NCBI Taxonomy" id="1685480"/>
    <lineage>
        <taxon>Eukaryota</taxon>
        <taxon>Viridiplantae</taxon>
        <taxon>Streptophyta</taxon>
        <taxon>Embryophyta</taxon>
        <taxon>Tracheophyta</taxon>
        <taxon>Spermatophyta</taxon>
        <taxon>Magnoliopsida</taxon>
        <taxon>eudicotyledons</taxon>
        <taxon>Gunneridae</taxon>
        <taxon>Pentapetalae</taxon>
        <taxon>rosids</taxon>
        <taxon>malvids</taxon>
        <taxon>Brassicales</taxon>
        <taxon>Brassicaceae</taxon>
        <taxon>Coluteocarpeae</taxon>
        <taxon>Microthlaspi</taxon>
    </lineage>
</organism>
<proteinExistence type="predicted"/>
<dbReference type="PANTHER" id="PTHR47692:SF2">
    <property type="entry name" value="ZINC FINGER RING-TYPE DOMAIN CONTAINING PROTEIN"/>
    <property type="match status" value="1"/>
</dbReference>
<evidence type="ECO:0000313" key="2">
    <source>
        <dbReference type="EMBL" id="CAA7061206.1"/>
    </source>
</evidence>
<gene>
    <name evidence="1" type="ORF">MERR_LOCUS30729</name>
    <name evidence="2" type="ORF">MERR_LOCUS48442</name>
</gene>
<dbReference type="EMBL" id="CACVBM020001857">
    <property type="protein sequence ID" value="CAA7061206.1"/>
    <property type="molecule type" value="Genomic_DNA"/>
</dbReference>
<name>A0A6D2KW97_9BRAS</name>
<dbReference type="PANTHER" id="PTHR47692">
    <property type="entry name" value="RING/U-BOX SUPERFAMILY PROTEIN"/>
    <property type="match status" value="1"/>
</dbReference>